<evidence type="ECO:0000256" key="1">
    <source>
        <dbReference type="SAM" id="SignalP"/>
    </source>
</evidence>
<reference evidence="2" key="1">
    <citation type="submission" date="2025-08" db="UniProtKB">
        <authorList>
            <consortium name="Ensembl"/>
        </authorList>
    </citation>
    <scope>IDENTIFICATION</scope>
</reference>
<evidence type="ECO:0000313" key="3">
    <source>
        <dbReference type="Proteomes" id="UP000694546"/>
    </source>
</evidence>
<keyword evidence="1" id="KW-0732">Signal</keyword>
<dbReference type="AlphaFoldDB" id="A0A8C5CQV7"/>
<name>A0A8C5CQV7_GADMO</name>
<accession>A0A8C5CQV7</accession>
<evidence type="ECO:0000313" key="2">
    <source>
        <dbReference type="Ensembl" id="ENSGMOP00000064707.1"/>
    </source>
</evidence>
<sequence length="76" mass="8598">MKAYLLLLLLLPVCLADFTIQCYGEDHLMVRNQVLSCSSRTQQACYTRVTGEKGCARLDLCERQGWKCCFTSLCNA</sequence>
<keyword evidence="3" id="KW-1185">Reference proteome</keyword>
<feature type="chain" id="PRO_5034844012" evidence="1">
    <location>
        <begin position="17"/>
        <end position="76"/>
    </location>
</feature>
<dbReference type="Ensembl" id="ENSGMOT00000035013.1">
    <property type="protein sequence ID" value="ENSGMOP00000064707.1"/>
    <property type="gene ID" value="ENSGMOG00000029774.1"/>
</dbReference>
<dbReference type="Proteomes" id="UP000694546">
    <property type="component" value="Chromosome 15"/>
</dbReference>
<protein>
    <submittedName>
        <fullName evidence="2">Wu:fj16a03</fullName>
    </submittedName>
</protein>
<reference evidence="2" key="2">
    <citation type="submission" date="2025-09" db="UniProtKB">
        <authorList>
            <consortium name="Ensembl"/>
        </authorList>
    </citation>
    <scope>IDENTIFICATION</scope>
</reference>
<feature type="signal peptide" evidence="1">
    <location>
        <begin position="1"/>
        <end position="16"/>
    </location>
</feature>
<proteinExistence type="predicted"/>
<organism evidence="2 3">
    <name type="scientific">Gadus morhua</name>
    <name type="common">Atlantic cod</name>
    <dbReference type="NCBI Taxonomy" id="8049"/>
    <lineage>
        <taxon>Eukaryota</taxon>
        <taxon>Metazoa</taxon>
        <taxon>Chordata</taxon>
        <taxon>Craniata</taxon>
        <taxon>Vertebrata</taxon>
        <taxon>Euteleostomi</taxon>
        <taxon>Actinopterygii</taxon>
        <taxon>Neopterygii</taxon>
        <taxon>Teleostei</taxon>
        <taxon>Neoteleostei</taxon>
        <taxon>Acanthomorphata</taxon>
        <taxon>Zeiogadaria</taxon>
        <taxon>Gadariae</taxon>
        <taxon>Gadiformes</taxon>
        <taxon>Gadoidei</taxon>
        <taxon>Gadidae</taxon>
        <taxon>Gadus</taxon>
    </lineage>
</organism>
<dbReference type="OMA" id="CCHTNRC"/>
<dbReference type="GeneTree" id="ENSGT00390000003039"/>